<evidence type="ECO:0000256" key="1">
    <source>
        <dbReference type="SAM" id="MobiDB-lite"/>
    </source>
</evidence>
<dbReference type="AlphaFoldDB" id="A0A939KFM4"/>
<dbReference type="RefSeq" id="WP_207575956.1">
    <property type="nucleotide sequence ID" value="NZ_JAFNME010000032.1"/>
</dbReference>
<dbReference type="Gene3D" id="3.30.70.1070">
    <property type="entry name" value="Sporulation related repeat"/>
    <property type="match status" value="1"/>
</dbReference>
<feature type="domain" description="SPOR" evidence="2">
    <location>
        <begin position="122"/>
        <end position="200"/>
    </location>
</feature>
<dbReference type="InterPro" id="IPR036680">
    <property type="entry name" value="SPOR-like_sf"/>
</dbReference>
<dbReference type="GO" id="GO:0032506">
    <property type="term" value="P:cytokinetic process"/>
    <property type="evidence" value="ECO:0007669"/>
    <property type="project" value="TreeGrafter"/>
</dbReference>
<dbReference type="SUPFAM" id="SSF110997">
    <property type="entry name" value="Sporulation related repeat"/>
    <property type="match status" value="1"/>
</dbReference>
<dbReference type="PROSITE" id="PS51724">
    <property type="entry name" value="SPOR"/>
    <property type="match status" value="1"/>
</dbReference>
<evidence type="ECO:0000313" key="3">
    <source>
        <dbReference type="EMBL" id="MBO1250563.1"/>
    </source>
</evidence>
<dbReference type="GO" id="GO:0030428">
    <property type="term" value="C:cell septum"/>
    <property type="evidence" value="ECO:0007669"/>
    <property type="project" value="TreeGrafter"/>
</dbReference>
<evidence type="ECO:0000259" key="2">
    <source>
        <dbReference type="PROSITE" id="PS51724"/>
    </source>
</evidence>
<evidence type="ECO:0000313" key="4">
    <source>
        <dbReference type="Proteomes" id="UP000664731"/>
    </source>
</evidence>
<dbReference type="PANTHER" id="PTHR38687">
    <property type="entry name" value="CELL DIVISION PROTEIN DEDD-RELATED"/>
    <property type="match status" value="1"/>
</dbReference>
<keyword evidence="4" id="KW-1185">Reference proteome</keyword>
<dbReference type="PANTHER" id="PTHR38687:SF1">
    <property type="entry name" value="CELL DIVISION PROTEIN DEDD"/>
    <property type="match status" value="1"/>
</dbReference>
<protein>
    <submittedName>
        <fullName evidence="3">SPOR domain-containing protein</fullName>
    </submittedName>
</protein>
<dbReference type="InterPro" id="IPR052521">
    <property type="entry name" value="Cell_div_SPOR-domain"/>
</dbReference>
<dbReference type="Pfam" id="PF05036">
    <property type="entry name" value="SPOR"/>
    <property type="match status" value="1"/>
</dbReference>
<dbReference type="EMBL" id="JAFNME010000032">
    <property type="protein sequence ID" value="MBO1250563.1"/>
    <property type="molecule type" value="Genomic_DNA"/>
</dbReference>
<feature type="region of interest" description="Disordered" evidence="1">
    <location>
        <begin position="46"/>
        <end position="75"/>
    </location>
</feature>
<comment type="caution">
    <text evidence="3">The sequence shown here is derived from an EMBL/GenBank/DDBJ whole genome shotgun (WGS) entry which is preliminary data.</text>
</comment>
<organism evidence="3 4">
    <name type="scientific">Comamonas denitrificans</name>
    <dbReference type="NCBI Taxonomy" id="117506"/>
    <lineage>
        <taxon>Bacteria</taxon>
        <taxon>Pseudomonadati</taxon>
        <taxon>Pseudomonadota</taxon>
        <taxon>Betaproteobacteria</taxon>
        <taxon>Burkholderiales</taxon>
        <taxon>Comamonadaceae</taxon>
        <taxon>Comamonas</taxon>
    </lineage>
</organism>
<gene>
    <name evidence="3" type="ORF">J1777_12115</name>
</gene>
<dbReference type="GO" id="GO:0032153">
    <property type="term" value="C:cell division site"/>
    <property type="evidence" value="ECO:0007669"/>
    <property type="project" value="TreeGrafter"/>
</dbReference>
<proteinExistence type="predicted"/>
<reference evidence="3" key="1">
    <citation type="submission" date="2021-03" db="EMBL/GenBank/DDBJ databases">
        <title>Comamonas denitrificans.</title>
        <authorList>
            <person name="Finster K."/>
        </authorList>
    </citation>
    <scope>NUCLEOTIDE SEQUENCE</scope>
    <source>
        <strain evidence="3">MM2021_4</strain>
    </source>
</reference>
<dbReference type="Proteomes" id="UP000664731">
    <property type="component" value="Unassembled WGS sequence"/>
</dbReference>
<dbReference type="InterPro" id="IPR007730">
    <property type="entry name" value="SPOR-like_dom"/>
</dbReference>
<accession>A0A939KFM4</accession>
<dbReference type="GO" id="GO:0042834">
    <property type="term" value="F:peptidoglycan binding"/>
    <property type="evidence" value="ECO:0007669"/>
    <property type="project" value="InterPro"/>
</dbReference>
<name>A0A939KFM4_9BURK</name>
<sequence>MRQQQRGGTILGFILGLLVGLGAAFAVAVYVSKIPVPFLTMDGDKSAPPRMPQADWNPNTALGGKVTPPPVAPEEVKPEVVTPTETPAAQATASNDPLGDLAKAQIAKAEKAEAAEKAKAAASDGFVYFVQVGAFRSQADADAQRAKLGLIGQQARVSEREQNGRPVYRVRIGPMAQRSEAEALKQQLASTGIDAALVRIHQ</sequence>